<gene>
    <name evidence="2" type="ORF">RBSH_02867</name>
</gene>
<keyword evidence="1" id="KW-0472">Membrane</keyword>
<evidence type="ECO:0000256" key="1">
    <source>
        <dbReference type="SAM" id="Phobius"/>
    </source>
</evidence>
<feature type="transmembrane region" description="Helical" evidence="1">
    <location>
        <begin position="84"/>
        <end position="102"/>
    </location>
</feature>
<name>K5DG73_RHOBT</name>
<proteinExistence type="predicted"/>
<accession>K5DG73</accession>
<protein>
    <submittedName>
        <fullName evidence="2">Uncharacterized protein</fullName>
    </submittedName>
</protein>
<evidence type="ECO:0000313" key="3">
    <source>
        <dbReference type="Proteomes" id="UP000007993"/>
    </source>
</evidence>
<reference evidence="2 3" key="1">
    <citation type="journal article" date="2013" name="Mar. Genomics">
        <title>Expression of sulfatases in Rhodopirellula baltica and the diversity of sulfatases in the genus Rhodopirellula.</title>
        <authorList>
            <person name="Wegner C.E."/>
            <person name="Richter-Heitmann T."/>
            <person name="Klindworth A."/>
            <person name="Klockow C."/>
            <person name="Richter M."/>
            <person name="Achstetter T."/>
            <person name="Glockner F.O."/>
            <person name="Harder J."/>
        </authorList>
    </citation>
    <scope>NUCLEOTIDE SEQUENCE [LARGE SCALE GENOMIC DNA]</scope>
    <source>
        <strain evidence="2 3">SH28</strain>
    </source>
</reference>
<dbReference type="AlphaFoldDB" id="K5DG73"/>
<sequence>MDHPQSNFGMFIPLTPTLIAVWLQLRLNLSTLRSTMMHYITCVIWAYLYSYGLDVNYNRHGVSSPFYRPVESPATEAFVASKRMAIQAFVTSGIYFLVLGMIRRWRSRRASQCEPKTGSQNLEH</sequence>
<dbReference type="Proteomes" id="UP000007993">
    <property type="component" value="Unassembled WGS sequence"/>
</dbReference>
<dbReference type="EMBL" id="AMCW01000079">
    <property type="protein sequence ID" value="EKK01829.1"/>
    <property type="molecule type" value="Genomic_DNA"/>
</dbReference>
<comment type="caution">
    <text evidence="2">The sequence shown here is derived from an EMBL/GenBank/DDBJ whole genome shotgun (WGS) entry which is preliminary data.</text>
</comment>
<organism evidence="2 3">
    <name type="scientific">Rhodopirellula baltica SH28</name>
    <dbReference type="NCBI Taxonomy" id="993517"/>
    <lineage>
        <taxon>Bacteria</taxon>
        <taxon>Pseudomonadati</taxon>
        <taxon>Planctomycetota</taxon>
        <taxon>Planctomycetia</taxon>
        <taxon>Pirellulales</taxon>
        <taxon>Pirellulaceae</taxon>
        <taxon>Rhodopirellula</taxon>
    </lineage>
</organism>
<keyword evidence="1" id="KW-1133">Transmembrane helix</keyword>
<keyword evidence="1" id="KW-0812">Transmembrane</keyword>
<evidence type="ECO:0000313" key="2">
    <source>
        <dbReference type="EMBL" id="EKK01829.1"/>
    </source>
</evidence>
<feature type="transmembrane region" description="Helical" evidence="1">
    <location>
        <begin position="37"/>
        <end position="53"/>
    </location>
</feature>
<dbReference type="PATRIC" id="fig|993517.3.peg.3106"/>
<feature type="transmembrane region" description="Helical" evidence="1">
    <location>
        <begin position="6"/>
        <end position="25"/>
    </location>
</feature>